<dbReference type="InterPro" id="IPR011527">
    <property type="entry name" value="ABC1_TM_dom"/>
</dbReference>
<dbReference type="GO" id="GO:0005774">
    <property type="term" value="C:vacuolar membrane"/>
    <property type="evidence" value="ECO:0007669"/>
    <property type="project" value="UniProtKB-SubCell"/>
</dbReference>
<dbReference type="PANTHER" id="PTHR24223:SF443">
    <property type="entry name" value="MULTIDRUG-RESISTANCE LIKE PROTEIN 1, ISOFORM I"/>
    <property type="match status" value="1"/>
</dbReference>
<reference evidence="12" key="1">
    <citation type="submission" date="2019-12" db="EMBL/GenBank/DDBJ databases">
        <title>An insight into the sialome of adult female Ixodes ricinus ticks feeding for 6 days.</title>
        <authorList>
            <person name="Perner J."/>
            <person name="Ribeiro J.M.C."/>
        </authorList>
    </citation>
    <scope>NUCLEOTIDE SEQUENCE</scope>
    <source>
        <strain evidence="12">Semi-engorged</strain>
        <tissue evidence="12">Salivary glands</tissue>
    </source>
</reference>
<feature type="domain" description="ABC transmembrane type-1" evidence="11">
    <location>
        <begin position="406"/>
        <end position="688"/>
    </location>
</feature>
<dbReference type="GO" id="GO:0005524">
    <property type="term" value="F:ATP binding"/>
    <property type="evidence" value="ECO:0007669"/>
    <property type="project" value="UniProtKB-KW"/>
</dbReference>
<evidence type="ECO:0000256" key="2">
    <source>
        <dbReference type="ARBA" id="ARBA00022448"/>
    </source>
</evidence>
<dbReference type="InterPro" id="IPR036640">
    <property type="entry name" value="ABC1_TM_sf"/>
</dbReference>
<keyword evidence="7 9" id="KW-1133">Transmembrane helix</keyword>
<feature type="transmembrane region" description="Helical" evidence="9">
    <location>
        <begin position="626"/>
        <end position="649"/>
    </location>
</feature>
<feature type="transmembrane region" description="Helical" evidence="9">
    <location>
        <begin position="106"/>
        <end position="134"/>
    </location>
</feature>
<dbReference type="SMART" id="SM00382">
    <property type="entry name" value="AAA"/>
    <property type="match status" value="2"/>
</dbReference>
<keyword evidence="3 9" id="KW-0812">Transmembrane</keyword>
<evidence type="ECO:0000256" key="3">
    <source>
        <dbReference type="ARBA" id="ARBA00022692"/>
    </source>
</evidence>
<dbReference type="EMBL" id="GIFC01018770">
    <property type="protein sequence ID" value="MXV00854.1"/>
    <property type="molecule type" value="Transcribed_RNA"/>
</dbReference>
<feature type="domain" description="ABC transporter" evidence="10">
    <location>
        <begin position="741"/>
        <end position="976"/>
    </location>
</feature>
<proteinExistence type="predicted"/>
<dbReference type="Gene3D" id="1.20.1560.10">
    <property type="entry name" value="ABC transporter type 1, transmembrane domain"/>
    <property type="match status" value="2"/>
</dbReference>
<dbReference type="CDD" id="cd03250">
    <property type="entry name" value="ABCC_MRP_domain1"/>
    <property type="match status" value="1"/>
</dbReference>
<dbReference type="PANTHER" id="PTHR24223">
    <property type="entry name" value="ATP-BINDING CASSETTE SUB-FAMILY C"/>
    <property type="match status" value="1"/>
</dbReference>
<dbReference type="Pfam" id="PF00664">
    <property type="entry name" value="ABC_membrane"/>
    <property type="match status" value="2"/>
</dbReference>
<dbReference type="GO" id="GO:0140359">
    <property type="term" value="F:ABC-type transporter activity"/>
    <property type="evidence" value="ECO:0007669"/>
    <property type="project" value="InterPro"/>
</dbReference>
<feature type="transmembrane region" description="Helical" evidence="9">
    <location>
        <begin position="146"/>
        <end position="169"/>
    </location>
</feature>
<dbReference type="InterPro" id="IPR050173">
    <property type="entry name" value="ABC_transporter_C-like"/>
</dbReference>
<dbReference type="FunFam" id="3.40.50.300:FF:000838">
    <property type="entry name" value="ABC multidrug transporter (Eurofung)"/>
    <property type="match status" value="1"/>
</dbReference>
<keyword evidence="6" id="KW-0067">ATP-binding</keyword>
<organism evidence="12">
    <name type="scientific">Ixodes ricinus</name>
    <name type="common">Common tick</name>
    <name type="synonym">Acarus ricinus</name>
    <dbReference type="NCBI Taxonomy" id="34613"/>
    <lineage>
        <taxon>Eukaryota</taxon>
        <taxon>Metazoa</taxon>
        <taxon>Ecdysozoa</taxon>
        <taxon>Arthropoda</taxon>
        <taxon>Chelicerata</taxon>
        <taxon>Arachnida</taxon>
        <taxon>Acari</taxon>
        <taxon>Parasitiformes</taxon>
        <taxon>Ixodida</taxon>
        <taxon>Ixodoidea</taxon>
        <taxon>Ixodidae</taxon>
        <taxon>Ixodinae</taxon>
        <taxon>Ixodes</taxon>
    </lineage>
</organism>
<protein>
    <submittedName>
        <fullName evidence="12">Putative abctransporter</fullName>
    </submittedName>
</protein>
<evidence type="ECO:0000259" key="11">
    <source>
        <dbReference type="PROSITE" id="PS50929"/>
    </source>
</evidence>
<sequence length="995" mass="109076">MSMFLFPTPLAGILCMPVLLWQLSTRVGTVPTLWCAAWFVLVFLLPFPASRLQKALWIRNVRARDERLKRMGDLLSSIRLVKMYAWEKPHRERVEEARREEMTAMFFINLLDGIIDSLYSAISSVLIIIVFGTLSIVDPTRTLTPGMSFTCVYILSVTDIINTGAALFLRNRSQVSLGLRRIVDFCTEEEQDERPVVRKDHPNRGTVAMTNCSFAWISKGDGTASAVLKDVSLIVEPGSLVGVVGFVGTGKSSLMAAILGDMHCLKGASNVVGRVGYVSQMPSVHNMTIRDNILYGEKMDRDRYEHVLSACQLTDDLNRLPAGDLTEVGEKGETLSGGQKQRLALARAAYNQCDIYLLDDPLSALDPNVARKVFQKVLSNDGVLRNKGGIRLTWALAKLSGLWAYLALLAFVGSGAMYAWQLIWIKEWMDALPDAGPSEHAVWVRGLLAISVADVVLRAVGSTMMAASARQLSQSLHSGMLSCVLSSPVSFFDATPRGRILNRFSMDLDAIDSRMYLSEKQCIQNSLLMLAKLVIIGMQAPTVLIVGVVAAVVLVVSTRVAVHASHGARFCESVRTSRVLQHLTETMDCLSTIRAFGVVDRFCDHFCHLVDRNMCAYSAFTGCFRFVRLVSSAAVLVVVLATVALAVLATTFTDGNHSPSAVGLALSAALAIPISMMTLCIMLFSYLQTVVSFERTLEYTELSGEVDVEPEPESVGFRFSRRSNRGTLTIPEGPWPSDGRVLFQNYSASYRPKVLPDVLKNVSFTIEAEEKVGVVGRTGAGKSSLVLALLRVINSSGGKIRIDGVDIARVPLHKLRSAVTVIPQDPSLIRGSLRDNLDPCMIYTDDEIWEALRQAHLDEVVHKDPAGLLLETGDGGCNLSAGQRQLACLARAMLRKPRVLVLDEATSKMDGDTDRLIQAALRTAFRRCTVLTIAHRINTILDYDKILVMGEGRVLEFGPVSELLSDPHSVFRSLAQDAGVLRPTQDGDDSCTTQL</sequence>
<dbReference type="FunFam" id="1.20.1560.10:FF:000196">
    <property type="entry name" value="ABC transporter, putative"/>
    <property type="match status" value="1"/>
</dbReference>
<dbReference type="InterPro" id="IPR027417">
    <property type="entry name" value="P-loop_NTPase"/>
</dbReference>
<keyword evidence="5" id="KW-0547">Nucleotide-binding</keyword>
<feature type="domain" description="ABC transporter" evidence="10">
    <location>
        <begin position="207"/>
        <end position="439"/>
    </location>
</feature>
<keyword evidence="4" id="KW-0677">Repeat</keyword>
<name>A0A6B0VEZ8_IXORI</name>
<dbReference type="InterPro" id="IPR003593">
    <property type="entry name" value="AAA+_ATPase"/>
</dbReference>
<evidence type="ECO:0000256" key="8">
    <source>
        <dbReference type="ARBA" id="ARBA00023136"/>
    </source>
</evidence>
<feature type="transmembrane region" description="Helical" evidence="9">
    <location>
        <begin position="402"/>
        <end position="423"/>
    </location>
</feature>
<dbReference type="SUPFAM" id="SSF52540">
    <property type="entry name" value="P-loop containing nucleoside triphosphate hydrolases"/>
    <property type="match status" value="2"/>
</dbReference>
<evidence type="ECO:0000256" key="1">
    <source>
        <dbReference type="ARBA" id="ARBA00004128"/>
    </source>
</evidence>
<accession>A0A6B0VEZ8</accession>
<dbReference type="InterPro" id="IPR003439">
    <property type="entry name" value="ABC_transporter-like_ATP-bd"/>
</dbReference>
<keyword evidence="8 9" id="KW-0472">Membrane</keyword>
<dbReference type="GO" id="GO:0016887">
    <property type="term" value="F:ATP hydrolysis activity"/>
    <property type="evidence" value="ECO:0007669"/>
    <property type="project" value="InterPro"/>
</dbReference>
<dbReference type="AlphaFoldDB" id="A0A6B0VEZ8"/>
<dbReference type="InterPro" id="IPR017871">
    <property type="entry name" value="ABC_transporter-like_CS"/>
</dbReference>
<evidence type="ECO:0000313" key="12">
    <source>
        <dbReference type="EMBL" id="MXV00854.1"/>
    </source>
</evidence>
<dbReference type="Pfam" id="PF00005">
    <property type="entry name" value="ABC_tran"/>
    <property type="match status" value="2"/>
</dbReference>
<feature type="transmembrane region" description="Helical" evidence="9">
    <location>
        <begin position="30"/>
        <end position="49"/>
    </location>
</feature>
<evidence type="ECO:0000259" key="10">
    <source>
        <dbReference type="PROSITE" id="PS50893"/>
    </source>
</evidence>
<feature type="transmembrane region" description="Helical" evidence="9">
    <location>
        <begin position="661"/>
        <end position="687"/>
    </location>
</feature>
<dbReference type="Gene3D" id="3.40.50.300">
    <property type="entry name" value="P-loop containing nucleotide triphosphate hydrolases"/>
    <property type="match status" value="2"/>
</dbReference>
<dbReference type="SUPFAM" id="SSF90123">
    <property type="entry name" value="ABC transporter transmembrane region"/>
    <property type="match status" value="2"/>
</dbReference>
<feature type="transmembrane region" description="Helical" evidence="9">
    <location>
        <begin position="533"/>
        <end position="556"/>
    </location>
</feature>
<dbReference type="PROSITE" id="PS50929">
    <property type="entry name" value="ABC_TM1F"/>
    <property type="match status" value="2"/>
</dbReference>
<evidence type="ECO:0000256" key="7">
    <source>
        <dbReference type="ARBA" id="ARBA00022989"/>
    </source>
</evidence>
<evidence type="ECO:0000256" key="6">
    <source>
        <dbReference type="ARBA" id="ARBA00022840"/>
    </source>
</evidence>
<dbReference type="PROSITE" id="PS00211">
    <property type="entry name" value="ABC_TRANSPORTER_1"/>
    <property type="match status" value="2"/>
</dbReference>
<comment type="subcellular location">
    <subcellularLocation>
        <location evidence="1">Vacuole membrane</location>
        <topology evidence="1">Multi-pass membrane protein</topology>
    </subcellularLocation>
</comment>
<dbReference type="CDD" id="cd03244">
    <property type="entry name" value="ABCC_MRP_domain2"/>
    <property type="match status" value="1"/>
</dbReference>
<feature type="domain" description="ABC transmembrane type-1" evidence="11">
    <location>
        <begin position="1"/>
        <end position="152"/>
    </location>
</feature>
<keyword evidence="2" id="KW-0813">Transport</keyword>
<evidence type="ECO:0000256" key="4">
    <source>
        <dbReference type="ARBA" id="ARBA00022737"/>
    </source>
</evidence>
<evidence type="ECO:0000256" key="5">
    <source>
        <dbReference type="ARBA" id="ARBA00022741"/>
    </source>
</evidence>
<dbReference type="PROSITE" id="PS50893">
    <property type="entry name" value="ABC_TRANSPORTER_2"/>
    <property type="match status" value="2"/>
</dbReference>
<evidence type="ECO:0000256" key="9">
    <source>
        <dbReference type="SAM" id="Phobius"/>
    </source>
</evidence>